<evidence type="ECO:0000313" key="3">
    <source>
        <dbReference type="Proteomes" id="UP000053593"/>
    </source>
</evidence>
<dbReference type="EMBL" id="KN834801">
    <property type="protein sequence ID" value="KIK55994.1"/>
    <property type="molecule type" value="Genomic_DNA"/>
</dbReference>
<dbReference type="PANTHER" id="PTHR43174:SF3">
    <property type="entry name" value="UDP-N-ACETYLGLUCOSAMINE 2-EPIMERASE"/>
    <property type="match status" value="1"/>
</dbReference>
<organism evidence="2 3">
    <name type="scientific">Collybiopsis luxurians FD-317 M1</name>
    <dbReference type="NCBI Taxonomy" id="944289"/>
    <lineage>
        <taxon>Eukaryota</taxon>
        <taxon>Fungi</taxon>
        <taxon>Dikarya</taxon>
        <taxon>Basidiomycota</taxon>
        <taxon>Agaricomycotina</taxon>
        <taxon>Agaricomycetes</taxon>
        <taxon>Agaricomycetidae</taxon>
        <taxon>Agaricales</taxon>
        <taxon>Marasmiineae</taxon>
        <taxon>Omphalotaceae</taxon>
        <taxon>Collybiopsis</taxon>
        <taxon>Collybiopsis luxurians</taxon>
    </lineage>
</organism>
<dbReference type="InterPro" id="IPR029767">
    <property type="entry name" value="WecB-like"/>
</dbReference>
<feature type="domain" description="UDP-N-acetylglucosamine 2-epimerase" evidence="1">
    <location>
        <begin position="35"/>
        <end position="358"/>
    </location>
</feature>
<sequence>MPQSKQHLLFITGTRADWGKLEPLVKKAVAGGSPTDIFVTGMHTLKDYGRTETEIRKLPGIRICTYVNHSAGDDPTTILSNTLLSLRNWVQQFRPDMLVVHGDRVEAFAACIVAAQMPLPCAHIEGGELSGSIDEIYRHCNSKLSTYHFVSSETAKRRVTSLGEDPSTIFNIGSPELDSHFGLSGVTIDEVKTSYGISFTEYAMVTFHFVTSETETIGDQAASLFDCLTNSGKNFVVISPNNDPGTEKIGDVISRLDPSRFHRVSSLSFNDFSILMKDCKAVIGNSSAGVRETPFLGVPSLNIGTRQQNRAEADSITHSSAFDTATIQKFLETKWGKRFDPDYAFGRGNAAQQFVEVLGREGFWEKDMQKIFYEER</sequence>
<dbReference type="OrthoDB" id="2968753at2759"/>
<accession>A0A0D0C0X3</accession>
<keyword evidence="3" id="KW-1185">Reference proteome</keyword>
<name>A0A0D0C0X3_9AGAR</name>
<dbReference type="HOGENOM" id="CLU_061127_0_0_1"/>
<protein>
    <recommendedName>
        <fullName evidence="1">UDP-N-acetylglucosamine 2-epimerase domain-containing protein</fullName>
    </recommendedName>
</protein>
<dbReference type="PANTHER" id="PTHR43174">
    <property type="entry name" value="UDP-N-ACETYLGLUCOSAMINE 2-EPIMERASE"/>
    <property type="match status" value="1"/>
</dbReference>
<dbReference type="InterPro" id="IPR003331">
    <property type="entry name" value="UDP_GlcNAc_Epimerase_2_dom"/>
</dbReference>
<dbReference type="Proteomes" id="UP000053593">
    <property type="component" value="Unassembled WGS sequence"/>
</dbReference>
<dbReference type="Gene3D" id="3.40.50.2000">
    <property type="entry name" value="Glycogen Phosphorylase B"/>
    <property type="match status" value="2"/>
</dbReference>
<dbReference type="NCBIfam" id="TIGR03568">
    <property type="entry name" value="NeuC_NnaA"/>
    <property type="match status" value="1"/>
</dbReference>
<proteinExistence type="predicted"/>
<evidence type="ECO:0000313" key="2">
    <source>
        <dbReference type="EMBL" id="KIK55994.1"/>
    </source>
</evidence>
<dbReference type="SUPFAM" id="SSF53756">
    <property type="entry name" value="UDP-Glycosyltransferase/glycogen phosphorylase"/>
    <property type="match status" value="1"/>
</dbReference>
<dbReference type="Pfam" id="PF02350">
    <property type="entry name" value="Epimerase_2"/>
    <property type="match status" value="1"/>
</dbReference>
<gene>
    <name evidence="2" type="ORF">GYMLUDRAFT_87464</name>
</gene>
<evidence type="ECO:0000259" key="1">
    <source>
        <dbReference type="Pfam" id="PF02350"/>
    </source>
</evidence>
<reference evidence="2 3" key="1">
    <citation type="submission" date="2014-04" db="EMBL/GenBank/DDBJ databases">
        <title>Evolutionary Origins and Diversification of the Mycorrhizal Mutualists.</title>
        <authorList>
            <consortium name="DOE Joint Genome Institute"/>
            <consortium name="Mycorrhizal Genomics Consortium"/>
            <person name="Kohler A."/>
            <person name="Kuo A."/>
            <person name="Nagy L.G."/>
            <person name="Floudas D."/>
            <person name="Copeland A."/>
            <person name="Barry K.W."/>
            <person name="Cichocki N."/>
            <person name="Veneault-Fourrey C."/>
            <person name="LaButti K."/>
            <person name="Lindquist E.A."/>
            <person name="Lipzen A."/>
            <person name="Lundell T."/>
            <person name="Morin E."/>
            <person name="Murat C."/>
            <person name="Riley R."/>
            <person name="Ohm R."/>
            <person name="Sun H."/>
            <person name="Tunlid A."/>
            <person name="Henrissat B."/>
            <person name="Grigoriev I.V."/>
            <person name="Hibbett D.S."/>
            <person name="Martin F."/>
        </authorList>
    </citation>
    <scope>NUCLEOTIDE SEQUENCE [LARGE SCALE GENOMIC DNA]</scope>
    <source>
        <strain evidence="2 3">FD-317 M1</strain>
    </source>
</reference>
<dbReference type="GO" id="GO:0006047">
    <property type="term" value="P:UDP-N-acetylglucosamine metabolic process"/>
    <property type="evidence" value="ECO:0007669"/>
    <property type="project" value="InterPro"/>
</dbReference>
<dbReference type="InterPro" id="IPR020004">
    <property type="entry name" value="UDP-GlcNAc_Epase"/>
</dbReference>
<dbReference type="AlphaFoldDB" id="A0A0D0C0X3"/>
<dbReference type="GO" id="GO:0004553">
    <property type="term" value="F:hydrolase activity, hydrolyzing O-glycosyl compounds"/>
    <property type="evidence" value="ECO:0007669"/>
    <property type="project" value="InterPro"/>
</dbReference>